<name>A0ACB9MH17_BAUVA</name>
<organism evidence="1 2">
    <name type="scientific">Bauhinia variegata</name>
    <name type="common">Purple orchid tree</name>
    <name type="synonym">Phanera variegata</name>
    <dbReference type="NCBI Taxonomy" id="167791"/>
    <lineage>
        <taxon>Eukaryota</taxon>
        <taxon>Viridiplantae</taxon>
        <taxon>Streptophyta</taxon>
        <taxon>Embryophyta</taxon>
        <taxon>Tracheophyta</taxon>
        <taxon>Spermatophyta</taxon>
        <taxon>Magnoliopsida</taxon>
        <taxon>eudicotyledons</taxon>
        <taxon>Gunneridae</taxon>
        <taxon>Pentapetalae</taxon>
        <taxon>rosids</taxon>
        <taxon>fabids</taxon>
        <taxon>Fabales</taxon>
        <taxon>Fabaceae</taxon>
        <taxon>Cercidoideae</taxon>
        <taxon>Cercideae</taxon>
        <taxon>Bauhiniinae</taxon>
        <taxon>Bauhinia</taxon>
    </lineage>
</organism>
<comment type="caution">
    <text evidence="1">The sequence shown here is derived from an EMBL/GenBank/DDBJ whole genome shotgun (WGS) entry which is preliminary data.</text>
</comment>
<gene>
    <name evidence="1" type="ORF">L6164_022122</name>
</gene>
<sequence>MKRKQERIKCAEVSDSLAKPPQRLNSGERLKRGSHYLPRTIINCTGHSYCNRCSCRQSGLNLNGCFNGHLFPISNPSFQRNAFWYKSAQYIILQCPKVSPFEWHPFSITSAPGDDYLSVHIRTVRDWPQVLKRLLTEDDSLSLVTSRAEFGQLVQMDPKGHSKLLVDDTPAKDYQRSSK</sequence>
<accession>A0ACB9MH17</accession>
<dbReference type="Proteomes" id="UP000828941">
    <property type="component" value="Chromosome 9"/>
</dbReference>
<evidence type="ECO:0000313" key="1">
    <source>
        <dbReference type="EMBL" id="KAI4322426.1"/>
    </source>
</evidence>
<keyword evidence="2" id="KW-1185">Reference proteome</keyword>
<dbReference type="EMBL" id="CM039434">
    <property type="protein sequence ID" value="KAI4322426.1"/>
    <property type="molecule type" value="Genomic_DNA"/>
</dbReference>
<reference evidence="1 2" key="1">
    <citation type="journal article" date="2022" name="DNA Res.">
        <title>Chromosomal-level genome assembly of the orchid tree Bauhinia variegata (Leguminosae; Cercidoideae) supports the allotetraploid origin hypothesis of Bauhinia.</title>
        <authorList>
            <person name="Zhong Y."/>
            <person name="Chen Y."/>
            <person name="Zheng D."/>
            <person name="Pang J."/>
            <person name="Liu Y."/>
            <person name="Luo S."/>
            <person name="Meng S."/>
            <person name="Qian L."/>
            <person name="Wei D."/>
            <person name="Dai S."/>
            <person name="Zhou R."/>
        </authorList>
    </citation>
    <scope>NUCLEOTIDE SEQUENCE [LARGE SCALE GENOMIC DNA]</scope>
    <source>
        <strain evidence="1">BV-YZ2020</strain>
    </source>
</reference>
<protein>
    <submittedName>
        <fullName evidence="1">Uncharacterized protein</fullName>
    </submittedName>
</protein>
<proteinExistence type="predicted"/>
<evidence type="ECO:0000313" key="2">
    <source>
        <dbReference type="Proteomes" id="UP000828941"/>
    </source>
</evidence>